<gene>
    <name evidence="4" type="ORF">KTA_01710</name>
</gene>
<evidence type="ECO:0000256" key="2">
    <source>
        <dbReference type="SAM" id="MobiDB-lite"/>
    </source>
</evidence>
<dbReference type="SMART" id="SM00530">
    <property type="entry name" value="HTH_XRE"/>
    <property type="match status" value="1"/>
</dbReference>
<name>A0A455SYL3_9CHLR</name>
<dbReference type="InterPro" id="IPR010982">
    <property type="entry name" value="Lambda_DNA-bd_dom_sf"/>
</dbReference>
<dbReference type="PANTHER" id="PTHR46797:SF1">
    <property type="entry name" value="METHYLPHOSPHONATE SYNTHASE"/>
    <property type="match status" value="1"/>
</dbReference>
<keyword evidence="1" id="KW-0238">DNA-binding</keyword>
<proteinExistence type="predicted"/>
<dbReference type="AlphaFoldDB" id="A0A455SYL3"/>
<organism evidence="4">
    <name type="scientific">Thermogemmatispora argillosa</name>
    <dbReference type="NCBI Taxonomy" id="2045280"/>
    <lineage>
        <taxon>Bacteria</taxon>
        <taxon>Bacillati</taxon>
        <taxon>Chloroflexota</taxon>
        <taxon>Ktedonobacteria</taxon>
        <taxon>Thermogemmatisporales</taxon>
        <taxon>Thermogemmatisporaceae</taxon>
        <taxon>Thermogemmatispora</taxon>
    </lineage>
</organism>
<accession>A0A455SYL3</accession>
<dbReference type="PANTHER" id="PTHR46797">
    <property type="entry name" value="HTH-TYPE TRANSCRIPTIONAL REGULATOR"/>
    <property type="match status" value="1"/>
</dbReference>
<reference evidence="4" key="1">
    <citation type="submission" date="2018-12" db="EMBL/GenBank/DDBJ databases">
        <title>Novel natural products biosynthetic potential of the class Ktedonobacteria.</title>
        <authorList>
            <person name="Zheng Y."/>
            <person name="Saitou A."/>
            <person name="Wang C.M."/>
            <person name="Toyoda A."/>
            <person name="Minakuchi Y."/>
            <person name="Sekiguchi Y."/>
            <person name="Ueda K."/>
            <person name="Takano H."/>
            <person name="Sakai Y."/>
            <person name="Yokota A."/>
            <person name="Yabe S."/>
        </authorList>
    </citation>
    <scope>NUCLEOTIDE SEQUENCE</scope>
    <source>
        <strain evidence="4">A3-2</strain>
    </source>
</reference>
<dbReference type="InterPro" id="IPR050807">
    <property type="entry name" value="TransReg_Diox_bact_type"/>
</dbReference>
<dbReference type="PROSITE" id="PS50943">
    <property type="entry name" value="HTH_CROC1"/>
    <property type="match status" value="1"/>
</dbReference>
<evidence type="ECO:0000313" key="4">
    <source>
        <dbReference type="EMBL" id="BBH91972.1"/>
    </source>
</evidence>
<dbReference type="InterPro" id="IPR001387">
    <property type="entry name" value="Cro/C1-type_HTH"/>
</dbReference>
<protein>
    <recommendedName>
        <fullName evidence="3">HTH cro/C1-type domain-containing protein</fullName>
    </recommendedName>
</protein>
<evidence type="ECO:0000256" key="1">
    <source>
        <dbReference type="ARBA" id="ARBA00023125"/>
    </source>
</evidence>
<dbReference type="GO" id="GO:0005829">
    <property type="term" value="C:cytosol"/>
    <property type="evidence" value="ECO:0007669"/>
    <property type="project" value="TreeGrafter"/>
</dbReference>
<dbReference type="GO" id="GO:0003700">
    <property type="term" value="F:DNA-binding transcription factor activity"/>
    <property type="evidence" value="ECO:0007669"/>
    <property type="project" value="TreeGrafter"/>
</dbReference>
<evidence type="ECO:0000259" key="3">
    <source>
        <dbReference type="PROSITE" id="PS50943"/>
    </source>
</evidence>
<dbReference type="EMBL" id="AP019377">
    <property type="protein sequence ID" value="BBH91972.1"/>
    <property type="molecule type" value="Genomic_DNA"/>
</dbReference>
<dbReference type="Pfam" id="PF01381">
    <property type="entry name" value="HTH_3"/>
    <property type="match status" value="1"/>
</dbReference>
<sequence>MADLQETLGKVIRRERQQRRLTMRELGERAGLSEIYVGEIERGQKYPSARVLESVAAALDLEVAELLELVAAELRGVSEAAHSGHSQTGFGTPAPVHSAAGRREQRPGQGEPLAAQQVLTVAGFSSLLLAGQLGEASWQRSRLRR</sequence>
<feature type="region of interest" description="Disordered" evidence="2">
    <location>
        <begin position="81"/>
        <end position="111"/>
    </location>
</feature>
<dbReference type="GO" id="GO:0003677">
    <property type="term" value="F:DNA binding"/>
    <property type="evidence" value="ECO:0007669"/>
    <property type="project" value="UniProtKB-KW"/>
</dbReference>
<dbReference type="Gene3D" id="1.10.260.40">
    <property type="entry name" value="lambda repressor-like DNA-binding domains"/>
    <property type="match status" value="1"/>
</dbReference>
<feature type="domain" description="HTH cro/C1-type" evidence="3">
    <location>
        <begin position="12"/>
        <end position="66"/>
    </location>
</feature>
<dbReference type="CDD" id="cd00093">
    <property type="entry name" value="HTH_XRE"/>
    <property type="match status" value="1"/>
</dbReference>
<dbReference type="SUPFAM" id="SSF47413">
    <property type="entry name" value="lambda repressor-like DNA-binding domains"/>
    <property type="match status" value="1"/>
</dbReference>